<dbReference type="EMBL" id="JACOPQ010000005">
    <property type="protein sequence ID" value="MBC5737006.1"/>
    <property type="molecule type" value="Genomic_DNA"/>
</dbReference>
<dbReference type="AlphaFoldDB" id="A0A8J6JCK2"/>
<evidence type="ECO:0000313" key="2">
    <source>
        <dbReference type="Proteomes" id="UP000607645"/>
    </source>
</evidence>
<dbReference type="PANTHER" id="PTHR35787">
    <property type="entry name" value="GLYCEROL UPTAKE OPERON ANTITERMINATOR REGULATORY PROTEIN"/>
    <property type="match status" value="1"/>
</dbReference>
<dbReference type="SUPFAM" id="SSF110391">
    <property type="entry name" value="GlpP-like"/>
    <property type="match status" value="1"/>
</dbReference>
<dbReference type="InterPro" id="IPR013785">
    <property type="entry name" value="Aldolase_TIM"/>
</dbReference>
<dbReference type="PANTHER" id="PTHR35787:SF1">
    <property type="entry name" value="GLYCEROL UPTAKE OPERON ANTITERMINATOR REGULATORY PROTEIN"/>
    <property type="match status" value="1"/>
</dbReference>
<evidence type="ECO:0000313" key="1">
    <source>
        <dbReference type="EMBL" id="MBC5737006.1"/>
    </source>
</evidence>
<protein>
    <submittedName>
        <fullName evidence="1">Glycerol-3-phosphate responsive antiterminator</fullName>
    </submittedName>
</protein>
<dbReference type="RefSeq" id="WP_186918988.1">
    <property type="nucleotide sequence ID" value="NZ_JACOPQ010000005.1"/>
</dbReference>
<dbReference type="GO" id="GO:0006071">
    <property type="term" value="P:glycerol metabolic process"/>
    <property type="evidence" value="ECO:0007669"/>
    <property type="project" value="InterPro"/>
</dbReference>
<proteinExistence type="predicted"/>
<keyword evidence="2" id="KW-1185">Reference proteome</keyword>
<organism evidence="1 2">
    <name type="scientific">Lawsonibacter faecis</name>
    <dbReference type="NCBI Taxonomy" id="2763052"/>
    <lineage>
        <taxon>Bacteria</taxon>
        <taxon>Bacillati</taxon>
        <taxon>Bacillota</taxon>
        <taxon>Clostridia</taxon>
        <taxon>Eubacteriales</taxon>
        <taxon>Oscillospiraceae</taxon>
        <taxon>Lawsonibacter</taxon>
    </lineage>
</organism>
<reference evidence="1" key="1">
    <citation type="submission" date="2020-08" db="EMBL/GenBank/DDBJ databases">
        <title>Genome public.</title>
        <authorList>
            <person name="Liu C."/>
            <person name="Sun Q."/>
        </authorList>
    </citation>
    <scope>NUCLEOTIDE SEQUENCE</scope>
    <source>
        <strain evidence="1">NSJ-52</strain>
    </source>
</reference>
<dbReference type="Gene3D" id="3.20.20.70">
    <property type="entry name" value="Aldolase class I"/>
    <property type="match status" value="1"/>
</dbReference>
<dbReference type="Pfam" id="PF04309">
    <property type="entry name" value="G3P_antiterm"/>
    <property type="match status" value="1"/>
</dbReference>
<sequence>MALSVFLDALYDCPVVASVKDEAGLERALASQCRVVFLLFGSVLNIAALVDRVKGAGKLALVHLDLVEGLAQRDVSVDFLARDTRADGVITTRPQLARHAKGLGLISLQRFFLLDSMAVENMRKTLEQDGCDLIEVLPGAMPKVLRGLTASIRKPVIAGGLICDKEDVTGALAAGAVAVSSTSEDVWFL</sequence>
<dbReference type="InterPro" id="IPR006699">
    <property type="entry name" value="GlpP"/>
</dbReference>
<gene>
    <name evidence="1" type="ORF">H8S62_08255</name>
</gene>
<name>A0A8J6JCK2_9FIRM</name>
<comment type="caution">
    <text evidence="1">The sequence shown here is derived from an EMBL/GenBank/DDBJ whole genome shotgun (WGS) entry which is preliminary data.</text>
</comment>
<dbReference type="Proteomes" id="UP000607645">
    <property type="component" value="Unassembled WGS sequence"/>
</dbReference>
<dbReference type="GO" id="GO:0006355">
    <property type="term" value="P:regulation of DNA-templated transcription"/>
    <property type="evidence" value="ECO:0007669"/>
    <property type="project" value="InterPro"/>
</dbReference>
<dbReference type="PIRSF" id="PIRSF016897">
    <property type="entry name" value="GlpP"/>
    <property type="match status" value="1"/>
</dbReference>
<accession>A0A8J6JCK2</accession>